<dbReference type="InterPro" id="IPR025634">
    <property type="entry name" value="DUF4292"/>
</dbReference>
<sequence length="255" mass="29561">MQLRTQIVIVLIMAMLFSCKSAKTVSGGEANYNLSAKQLIKAHYKQHADYKTLKSTLKITYTEGSKSQTHAVSFRSKKNEVLWLSATFSVVKAMVTPQKVSFYNKLDKTYFEGDYAYLSKLLGTELNFEKVQNLLLGNAIYNLKEDNYKVSIQDSAYVLQPKKQRNLFEIFYLLDPALFKLKSQQISQPEKFRHLQIDYLTYQKVNNQILPEKVKVIALEKDQELIVDLEFKNVTLNEDLRFPFKIPSGYKEIEL</sequence>
<feature type="chain" id="PRO_5023009416" evidence="1">
    <location>
        <begin position="23"/>
        <end position="255"/>
    </location>
</feature>
<accession>A0A5C7B3B9</accession>
<dbReference type="AlphaFoldDB" id="A0A5C7B3B9"/>
<dbReference type="Proteomes" id="UP000321790">
    <property type="component" value="Unassembled WGS sequence"/>
</dbReference>
<organism evidence="2 3">
    <name type="scientific">Seonamhaeicola algicola</name>
    <dbReference type="NCBI Taxonomy" id="1719036"/>
    <lineage>
        <taxon>Bacteria</taxon>
        <taxon>Pseudomonadati</taxon>
        <taxon>Bacteroidota</taxon>
        <taxon>Flavobacteriia</taxon>
        <taxon>Flavobacteriales</taxon>
        <taxon>Flavobacteriaceae</taxon>
    </lineage>
</organism>
<proteinExistence type="predicted"/>
<keyword evidence="3" id="KW-1185">Reference proteome</keyword>
<evidence type="ECO:0000313" key="3">
    <source>
        <dbReference type="Proteomes" id="UP000321790"/>
    </source>
</evidence>
<protein>
    <submittedName>
        <fullName evidence="2">DUF4292 domain-containing protein</fullName>
    </submittedName>
</protein>
<name>A0A5C7B3B9_9FLAO</name>
<gene>
    <name evidence="2" type="ORF">FUA26_04370</name>
</gene>
<dbReference type="Pfam" id="PF14125">
    <property type="entry name" value="DUF4292"/>
    <property type="match status" value="1"/>
</dbReference>
<comment type="caution">
    <text evidence="2">The sequence shown here is derived from an EMBL/GenBank/DDBJ whole genome shotgun (WGS) entry which is preliminary data.</text>
</comment>
<dbReference type="Gene3D" id="2.50.20.10">
    <property type="entry name" value="Lipoprotein localisation LolA/LolB/LppX"/>
    <property type="match status" value="1"/>
</dbReference>
<feature type="signal peptide" evidence="1">
    <location>
        <begin position="1"/>
        <end position="22"/>
    </location>
</feature>
<dbReference type="OrthoDB" id="849114at2"/>
<reference evidence="3" key="1">
    <citation type="submission" date="2019-08" db="EMBL/GenBank/DDBJ databases">
        <title>Seonamhaeicola sediminis sp. nov., isolated from marine sediment.</title>
        <authorList>
            <person name="Cao W.R."/>
        </authorList>
    </citation>
    <scope>NUCLEOTIDE SEQUENCE [LARGE SCALE GENOMIC DNA]</scope>
    <source>
        <strain evidence="3">Gy8</strain>
    </source>
</reference>
<dbReference type="EMBL" id="VOSC01000012">
    <property type="protein sequence ID" value="TXE13035.1"/>
    <property type="molecule type" value="Genomic_DNA"/>
</dbReference>
<evidence type="ECO:0000313" key="2">
    <source>
        <dbReference type="EMBL" id="TXE13035.1"/>
    </source>
</evidence>
<evidence type="ECO:0000256" key="1">
    <source>
        <dbReference type="SAM" id="SignalP"/>
    </source>
</evidence>
<dbReference type="RefSeq" id="WP_147132063.1">
    <property type="nucleotide sequence ID" value="NZ_VOSC01000012.1"/>
</dbReference>
<dbReference type="PROSITE" id="PS51257">
    <property type="entry name" value="PROKAR_LIPOPROTEIN"/>
    <property type="match status" value="1"/>
</dbReference>
<keyword evidence="1" id="KW-0732">Signal</keyword>